<proteinExistence type="predicted"/>
<dbReference type="Ensembl" id="ENSLBET00000021926.1">
    <property type="protein sequence ID" value="ENSLBEP00000020798.1"/>
    <property type="gene ID" value="ENSLBEG00000016003.1"/>
</dbReference>
<accession>A0A3Q3FPE7</accession>
<keyword evidence="2" id="KW-1133">Transmembrane helix</keyword>
<dbReference type="GO" id="GO:0005783">
    <property type="term" value="C:endoplasmic reticulum"/>
    <property type="evidence" value="ECO:0007669"/>
    <property type="project" value="TreeGrafter"/>
</dbReference>
<dbReference type="GO" id="GO:0036503">
    <property type="term" value="P:ERAD pathway"/>
    <property type="evidence" value="ECO:0007669"/>
    <property type="project" value="TreeGrafter"/>
</dbReference>
<dbReference type="PANTHER" id="PTHR46424:SF1">
    <property type="entry name" value="UBX DOMAIN-CONTAINING PROTEIN 4"/>
    <property type="match status" value="1"/>
</dbReference>
<keyword evidence="4" id="KW-1185">Reference proteome</keyword>
<feature type="transmembrane region" description="Helical" evidence="2">
    <location>
        <begin position="25"/>
        <end position="45"/>
    </location>
</feature>
<keyword evidence="2" id="KW-0472">Membrane</keyword>
<name>A0A3Q3FPE7_9LABR</name>
<reference evidence="3" key="1">
    <citation type="submission" date="2025-08" db="UniProtKB">
        <authorList>
            <consortium name="Ensembl"/>
        </authorList>
    </citation>
    <scope>IDENTIFICATION</scope>
</reference>
<reference evidence="3" key="2">
    <citation type="submission" date="2025-09" db="UniProtKB">
        <authorList>
            <consortium name="Ensembl"/>
        </authorList>
    </citation>
    <scope>IDENTIFICATION</scope>
</reference>
<keyword evidence="2" id="KW-0812">Transmembrane</keyword>
<evidence type="ECO:0000256" key="1">
    <source>
        <dbReference type="SAM" id="MobiDB-lite"/>
    </source>
</evidence>
<feature type="region of interest" description="Disordered" evidence="1">
    <location>
        <begin position="54"/>
        <end position="110"/>
    </location>
</feature>
<evidence type="ECO:0000313" key="3">
    <source>
        <dbReference type="Ensembl" id="ENSLBEP00000020798.1"/>
    </source>
</evidence>
<dbReference type="GeneTree" id="ENSGT00940000170936"/>
<dbReference type="InParanoid" id="A0A3Q3FPE7"/>
<evidence type="ECO:0000256" key="2">
    <source>
        <dbReference type="SAM" id="Phobius"/>
    </source>
</evidence>
<dbReference type="Proteomes" id="UP000261660">
    <property type="component" value="Unplaced"/>
</dbReference>
<dbReference type="PANTHER" id="PTHR46424">
    <property type="entry name" value="UBX DOMAIN-CONTAINING PROTEIN 4"/>
    <property type="match status" value="1"/>
</dbReference>
<feature type="compositionally biased region" description="Polar residues" evidence="1">
    <location>
        <begin position="100"/>
        <end position="110"/>
    </location>
</feature>
<dbReference type="STRING" id="56723.ENSLBEP00000020798"/>
<evidence type="ECO:0000313" key="4">
    <source>
        <dbReference type="Proteomes" id="UP000261660"/>
    </source>
</evidence>
<feature type="compositionally biased region" description="Basic and acidic residues" evidence="1">
    <location>
        <begin position="68"/>
        <end position="93"/>
    </location>
</feature>
<dbReference type="AlphaFoldDB" id="A0A3Q3FPE7"/>
<organism evidence="3 4">
    <name type="scientific">Labrus bergylta</name>
    <name type="common">ballan wrasse</name>
    <dbReference type="NCBI Taxonomy" id="56723"/>
    <lineage>
        <taxon>Eukaryota</taxon>
        <taxon>Metazoa</taxon>
        <taxon>Chordata</taxon>
        <taxon>Craniata</taxon>
        <taxon>Vertebrata</taxon>
        <taxon>Euteleostomi</taxon>
        <taxon>Actinopterygii</taxon>
        <taxon>Neopterygii</taxon>
        <taxon>Teleostei</taxon>
        <taxon>Neoteleostei</taxon>
        <taxon>Acanthomorphata</taxon>
        <taxon>Eupercaria</taxon>
        <taxon>Labriformes</taxon>
        <taxon>Labridae</taxon>
        <taxon>Labrus</taxon>
    </lineage>
</organism>
<sequence>VSDVSVVLTCLWSVSDMSLVSSSGGGIWAVLGTLLYPLLAVWRFLSSFLFTAPPPPGTSSRDPVQETLSKHSVEKRPRDFKKDGKVCRLRTQEDSEDDNNTWNGNSTQQM</sequence>
<protein>
    <submittedName>
        <fullName evidence="3">UBX domain protein 4</fullName>
    </submittedName>
</protein>